<dbReference type="PROSITE" id="PS51186">
    <property type="entry name" value="GNAT"/>
    <property type="match status" value="1"/>
</dbReference>
<evidence type="ECO:0000259" key="1">
    <source>
        <dbReference type="PROSITE" id="PS51186"/>
    </source>
</evidence>
<dbReference type="InterPro" id="IPR052523">
    <property type="entry name" value="Trichothecene_AcTrans"/>
</dbReference>
<dbReference type="GO" id="GO:0005840">
    <property type="term" value="C:ribosome"/>
    <property type="evidence" value="ECO:0007669"/>
    <property type="project" value="UniProtKB-KW"/>
</dbReference>
<evidence type="ECO:0000313" key="2">
    <source>
        <dbReference type="EMBL" id="PPK78657.1"/>
    </source>
</evidence>
<organism evidence="2 3">
    <name type="scientific">Lacrimispora xylanisolvens</name>
    <dbReference type="NCBI Taxonomy" id="384636"/>
    <lineage>
        <taxon>Bacteria</taxon>
        <taxon>Bacillati</taxon>
        <taxon>Bacillota</taxon>
        <taxon>Clostridia</taxon>
        <taxon>Lachnospirales</taxon>
        <taxon>Lachnospiraceae</taxon>
        <taxon>Lacrimispora</taxon>
    </lineage>
</organism>
<evidence type="ECO:0000313" key="3">
    <source>
        <dbReference type="Proteomes" id="UP000237749"/>
    </source>
</evidence>
<dbReference type="Pfam" id="PF00583">
    <property type="entry name" value="Acetyltransf_1"/>
    <property type="match status" value="1"/>
</dbReference>
<dbReference type="InterPro" id="IPR016181">
    <property type="entry name" value="Acyl_CoA_acyltransferase"/>
</dbReference>
<dbReference type="GO" id="GO:0016747">
    <property type="term" value="F:acyltransferase activity, transferring groups other than amino-acyl groups"/>
    <property type="evidence" value="ECO:0007669"/>
    <property type="project" value="InterPro"/>
</dbReference>
<dbReference type="RefSeq" id="WP_104439048.1">
    <property type="nucleotide sequence ID" value="NZ_PTJA01000014.1"/>
</dbReference>
<keyword evidence="2" id="KW-0687">Ribonucleoprotein</keyword>
<dbReference type="OrthoDB" id="9788916at2"/>
<gene>
    <name evidence="2" type="ORF">BXY41_114163</name>
</gene>
<dbReference type="CDD" id="cd04301">
    <property type="entry name" value="NAT_SF"/>
    <property type="match status" value="1"/>
</dbReference>
<dbReference type="EMBL" id="PTJA01000014">
    <property type="protein sequence ID" value="PPK78657.1"/>
    <property type="molecule type" value="Genomic_DNA"/>
</dbReference>
<keyword evidence="2" id="KW-0689">Ribosomal protein</keyword>
<dbReference type="InterPro" id="IPR000182">
    <property type="entry name" value="GNAT_dom"/>
</dbReference>
<feature type="domain" description="N-acetyltransferase" evidence="1">
    <location>
        <begin position="43"/>
        <end position="211"/>
    </location>
</feature>
<dbReference type="SUPFAM" id="SSF55729">
    <property type="entry name" value="Acyl-CoA N-acyltransferases (Nat)"/>
    <property type="match status" value="1"/>
</dbReference>
<dbReference type="PANTHER" id="PTHR42791">
    <property type="entry name" value="GNAT FAMILY ACETYLTRANSFERASE"/>
    <property type="match status" value="1"/>
</dbReference>
<keyword evidence="3" id="KW-1185">Reference proteome</keyword>
<reference evidence="2 3" key="1">
    <citation type="submission" date="2018-02" db="EMBL/GenBank/DDBJ databases">
        <title>Genomic Encyclopedia of Archaeal and Bacterial Type Strains, Phase II (KMG-II): from individual species to whole genera.</title>
        <authorList>
            <person name="Goeker M."/>
        </authorList>
    </citation>
    <scope>NUCLEOTIDE SEQUENCE [LARGE SCALE GENOMIC DNA]</scope>
    <source>
        <strain evidence="2 3">DSM 3808</strain>
    </source>
</reference>
<dbReference type="AlphaFoldDB" id="A0A2S6HMJ1"/>
<protein>
    <submittedName>
        <fullName evidence="2">Ribosomal protein S18 acetylase RimI-like enzyme</fullName>
    </submittedName>
</protein>
<dbReference type="PANTHER" id="PTHR42791:SF1">
    <property type="entry name" value="N-ACETYLTRANSFERASE DOMAIN-CONTAINING PROTEIN"/>
    <property type="match status" value="1"/>
</dbReference>
<comment type="caution">
    <text evidence="2">The sequence shown here is derived from an EMBL/GenBank/DDBJ whole genome shotgun (WGS) entry which is preliminary data.</text>
</comment>
<sequence length="211" mass="25216">MESDRLYRVQKKDIEKLKQLLTECFEGDPLYCNLIPDADTRKRLLPELFECDMEEFFETCEIYADSPDINGIMVVDDESEVYNPVHYYLAEAAATLKTDSYLIREDRSLKTFWKFFQGRDYLNSRWTDQLHQEERLHIIYLAVRPSMQHHGISACLLKEAIEFADRNHLMISLETHKHSNVSFYEHFGFRLFGVVEKHFELKQYCMIRETH</sequence>
<dbReference type="Proteomes" id="UP000237749">
    <property type="component" value="Unassembled WGS sequence"/>
</dbReference>
<name>A0A2S6HMJ1_9FIRM</name>
<proteinExistence type="predicted"/>
<accession>A0A2S6HMJ1</accession>
<dbReference type="Gene3D" id="3.40.630.30">
    <property type="match status" value="1"/>
</dbReference>